<dbReference type="Proteomes" id="UP001230268">
    <property type="component" value="Unassembled WGS sequence"/>
</dbReference>
<dbReference type="EMBL" id="JAVEPI010000001">
    <property type="protein sequence ID" value="KAK1444212.1"/>
    <property type="molecule type" value="Genomic_DNA"/>
</dbReference>
<accession>A0AAD8PF91</accession>
<protein>
    <submittedName>
        <fullName evidence="3">Uncharacterized protein</fullName>
    </submittedName>
</protein>
<reference evidence="3" key="1">
    <citation type="submission" date="2023-08" db="EMBL/GenBank/DDBJ databases">
        <title>Draft sequence of the Babesia gibsoni genome.</title>
        <authorList>
            <person name="Yamagishi J.Y."/>
            <person name="Xuan X.X."/>
        </authorList>
    </citation>
    <scope>NUCLEOTIDE SEQUENCE</scope>
    <source>
        <strain evidence="3">Azabu</strain>
    </source>
</reference>
<proteinExistence type="predicted"/>
<evidence type="ECO:0000313" key="3">
    <source>
        <dbReference type="EMBL" id="KAK1444212.1"/>
    </source>
</evidence>
<dbReference type="AlphaFoldDB" id="A0AAD8PF91"/>
<evidence type="ECO:0000256" key="1">
    <source>
        <dbReference type="SAM" id="Coils"/>
    </source>
</evidence>
<keyword evidence="1" id="KW-0175">Coiled coil</keyword>
<gene>
    <name evidence="3" type="ORF">BgAZ_101180</name>
</gene>
<feature type="coiled-coil region" evidence="1">
    <location>
        <begin position="307"/>
        <end position="373"/>
    </location>
</feature>
<comment type="caution">
    <text evidence="3">The sequence shown here is derived from an EMBL/GenBank/DDBJ whole genome shotgun (WGS) entry which is preliminary data.</text>
</comment>
<keyword evidence="4" id="KW-1185">Reference proteome</keyword>
<evidence type="ECO:0000256" key="2">
    <source>
        <dbReference type="SAM" id="MobiDB-lite"/>
    </source>
</evidence>
<evidence type="ECO:0000313" key="4">
    <source>
        <dbReference type="Proteomes" id="UP001230268"/>
    </source>
</evidence>
<sequence length="582" mass="65612">MAYAVETGAGYIDSEFSDLDLDHTQADRKKSSPKFGNENVHWSINRNVPRLRPDGDAGDFAFPIRRMGNRDFGKYFQYPTATKSVKSVSDDASTYTAGTFAKEEPSMDGSCKVDDVGNEFKWWCDEQGVSDFSVGNTVDDVTPIKFNMETPKLEKGLIDGLNKDGGDMRLQMSDRTRSGSASSRDGDYNDMISVSTVEMSPHMTPGDEWSSFMKPADNDEELERLKNQLLHRLGLKVNLNTAREAPAKVYNLRFDAAVQTDEDPAFAAYKDYELKWLREVNEMLAVKIIEIVNGGKLMAYKTEQAFIDCLQSHLKRSQDEIDRLLHAQAGVGYSSDGEKDELFEEIGFLREENRKLKAEVEALTQQLQEATLSGSYSERERLLEKRLKEEKTSKKVLMDDFSKTLGYMRAMKERLRTLSTERNEKNVTNKGDQGFQGVRPDSPVPGNKVKQKDVAPKGIVKRANTTNCVPSKAERVKFAETSDVYYLPKRSNSELGPFVTNTERAMPILPCQIRPAYGTVPVKKSGGFMDFLKNIKQNFTGSPAPTPAKINVLKVPNQQQVQTQQQIDNYRRHLNSRGLVCR</sequence>
<feature type="region of interest" description="Disordered" evidence="2">
    <location>
        <begin position="164"/>
        <end position="189"/>
    </location>
</feature>
<feature type="compositionally biased region" description="Basic and acidic residues" evidence="2">
    <location>
        <begin position="164"/>
        <end position="177"/>
    </location>
</feature>
<feature type="region of interest" description="Disordered" evidence="2">
    <location>
        <begin position="425"/>
        <end position="452"/>
    </location>
</feature>
<name>A0AAD8PF91_BABGI</name>
<organism evidence="3 4">
    <name type="scientific">Babesia gibsoni</name>
    <dbReference type="NCBI Taxonomy" id="33632"/>
    <lineage>
        <taxon>Eukaryota</taxon>
        <taxon>Sar</taxon>
        <taxon>Alveolata</taxon>
        <taxon>Apicomplexa</taxon>
        <taxon>Aconoidasida</taxon>
        <taxon>Piroplasmida</taxon>
        <taxon>Babesiidae</taxon>
        <taxon>Babesia</taxon>
    </lineage>
</organism>